<feature type="transmembrane region" description="Helical" evidence="1">
    <location>
        <begin position="100"/>
        <end position="122"/>
    </location>
</feature>
<sequence>METTKTSKQRYKVQIAPYQSWINSIIIPSTLIALYLFTLIGIKINVVGTLIFIFAIITHLNYKRAEVPKICYTAPILYYVYNVVSIPLMILLFISPNEIILSTLLSLITIILLILVIVFYYISASVIKKQYPNLKDDFRKANIEYKSSKKSL</sequence>
<dbReference type="OrthoDB" id="2242330at2"/>
<organism evidence="2 3">
    <name type="scientific">Lactococcus protaetiae</name>
    <dbReference type="NCBI Taxonomy" id="2592653"/>
    <lineage>
        <taxon>Bacteria</taxon>
        <taxon>Bacillati</taxon>
        <taxon>Bacillota</taxon>
        <taxon>Bacilli</taxon>
        <taxon>Lactobacillales</taxon>
        <taxon>Streptococcaceae</taxon>
        <taxon>Lactococcus</taxon>
    </lineage>
</organism>
<protein>
    <submittedName>
        <fullName evidence="2">Uncharacterized protein</fullName>
    </submittedName>
</protein>
<feature type="transmembrane region" description="Helical" evidence="1">
    <location>
        <begin position="44"/>
        <end position="62"/>
    </location>
</feature>
<feature type="transmembrane region" description="Helical" evidence="1">
    <location>
        <begin position="74"/>
        <end position="94"/>
    </location>
</feature>
<keyword evidence="1" id="KW-0472">Membrane</keyword>
<keyword evidence="3" id="KW-1185">Reference proteome</keyword>
<evidence type="ECO:0000313" key="2">
    <source>
        <dbReference type="EMBL" id="QDK71161.1"/>
    </source>
</evidence>
<keyword evidence="1" id="KW-1133">Transmembrane helix</keyword>
<reference evidence="2 3" key="1">
    <citation type="submission" date="2019-07" db="EMBL/GenBank/DDBJ databases">
        <title>Genome sequencing of KACC 19320.</title>
        <authorList>
            <person name="Heo J."/>
            <person name="Kim S.-J."/>
            <person name="Kim J.-S."/>
            <person name="Hong S.-B."/>
            <person name="Kwon S.-W."/>
        </authorList>
    </citation>
    <scope>NUCLEOTIDE SEQUENCE [LARGE SCALE GENOMIC DNA]</scope>
    <source>
        <strain evidence="2 3">KACC 19320</strain>
    </source>
</reference>
<proteinExistence type="predicted"/>
<dbReference type="EMBL" id="CP041356">
    <property type="protein sequence ID" value="QDK71161.1"/>
    <property type="molecule type" value="Genomic_DNA"/>
</dbReference>
<dbReference type="RefSeq" id="WP_142766731.1">
    <property type="nucleotide sequence ID" value="NZ_CP041356.1"/>
</dbReference>
<gene>
    <name evidence="2" type="ORF">FLP15_08365</name>
</gene>
<dbReference type="KEGG" id="lack:FLP15_08365"/>
<feature type="transmembrane region" description="Helical" evidence="1">
    <location>
        <begin position="21"/>
        <end position="38"/>
    </location>
</feature>
<dbReference type="AlphaFoldDB" id="A0A514Z993"/>
<accession>A0A514Z993</accession>
<dbReference type="Proteomes" id="UP000315128">
    <property type="component" value="Chromosome"/>
</dbReference>
<evidence type="ECO:0000256" key="1">
    <source>
        <dbReference type="SAM" id="Phobius"/>
    </source>
</evidence>
<keyword evidence="1" id="KW-0812">Transmembrane</keyword>
<evidence type="ECO:0000313" key="3">
    <source>
        <dbReference type="Proteomes" id="UP000315128"/>
    </source>
</evidence>
<name>A0A514Z993_9LACT</name>